<name>A0A2P8QD91_9ACTN</name>
<evidence type="ECO:0000313" key="3">
    <source>
        <dbReference type="EMBL" id="PSM44222.1"/>
    </source>
</evidence>
<reference evidence="3 4" key="1">
    <citation type="submission" date="2018-03" db="EMBL/GenBank/DDBJ databases">
        <title>Streptomyces dioscori sp. nov., a novel endophytic actinobacterium isolated from bulbil of Dioscorea bulbifera L.</title>
        <authorList>
            <person name="Zhikuan W."/>
        </authorList>
    </citation>
    <scope>NUCLEOTIDE SEQUENCE [LARGE SCALE GENOMIC DNA]</scope>
    <source>
        <strain evidence="3 4">A217</strain>
    </source>
</reference>
<evidence type="ECO:0000313" key="4">
    <source>
        <dbReference type="Proteomes" id="UP000240429"/>
    </source>
</evidence>
<gene>
    <name evidence="3" type="ORF">C6Y14_07720</name>
</gene>
<keyword evidence="2" id="KW-0812">Transmembrane</keyword>
<feature type="region of interest" description="Disordered" evidence="1">
    <location>
        <begin position="1"/>
        <end position="63"/>
    </location>
</feature>
<protein>
    <submittedName>
        <fullName evidence="3">Uncharacterized protein</fullName>
    </submittedName>
</protein>
<dbReference type="OrthoDB" id="4277223at2"/>
<feature type="compositionally biased region" description="Pro residues" evidence="1">
    <location>
        <begin position="9"/>
        <end position="39"/>
    </location>
</feature>
<feature type="transmembrane region" description="Helical" evidence="2">
    <location>
        <begin position="130"/>
        <end position="150"/>
    </location>
</feature>
<evidence type="ECO:0000256" key="1">
    <source>
        <dbReference type="SAM" id="MobiDB-lite"/>
    </source>
</evidence>
<proteinExistence type="predicted"/>
<keyword evidence="4" id="KW-1185">Reference proteome</keyword>
<accession>A0A2P8QD91</accession>
<dbReference type="Proteomes" id="UP000240429">
    <property type="component" value="Unassembled WGS sequence"/>
</dbReference>
<comment type="caution">
    <text evidence="3">The sequence shown here is derived from an EMBL/GenBank/DDBJ whole genome shotgun (WGS) entry which is preliminary data.</text>
</comment>
<evidence type="ECO:0000256" key="2">
    <source>
        <dbReference type="SAM" id="Phobius"/>
    </source>
</evidence>
<dbReference type="AlphaFoldDB" id="A0A2P8QD91"/>
<dbReference type="RefSeq" id="WP_107015733.1">
    <property type="nucleotide sequence ID" value="NZ_KZ679039.1"/>
</dbReference>
<keyword evidence="2" id="KW-1133">Transmembrane helix</keyword>
<organism evidence="3 4">
    <name type="scientific">Streptomyces dioscori</name>
    <dbReference type="NCBI Taxonomy" id="2109333"/>
    <lineage>
        <taxon>Bacteria</taxon>
        <taxon>Bacillati</taxon>
        <taxon>Actinomycetota</taxon>
        <taxon>Actinomycetes</taxon>
        <taxon>Kitasatosporales</taxon>
        <taxon>Streptomycetaceae</taxon>
        <taxon>Streptomyces</taxon>
        <taxon>Streptomyces aurantiacus group</taxon>
    </lineage>
</organism>
<feature type="transmembrane region" description="Helical" evidence="2">
    <location>
        <begin position="188"/>
        <end position="213"/>
    </location>
</feature>
<sequence>MSFGDPNNPYGPPPQGQQPGYPPQQPQGQPGYPPQPPQGQPGYGYPQGAPPQQPGYGYGYPQQPAYPGYPGGNHIPMEMPGLMKTARVLLFILAGLQILFGIIAGIAVGAAQDASNGFGSGDDTDTLAGLGFVFAALLVGVGALSIFLGVKFKNGGTGIRVTTIVYASLMILGGLSNTVQGGGGSVTFGGIISLAIAGIILASMVNGAASAWFKRPRY</sequence>
<dbReference type="EMBL" id="PYBJ01000003">
    <property type="protein sequence ID" value="PSM44222.1"/>
    <property type="molecule type" value="Genomic_DNA"/>
</dbReference>
<feature type="transmembrane region" description="Helical" evidence="2">
    <location>
        <begin position="88"/>
        <end position="110"/>
    </location>
</feature>
<feature type="transmembrane region" description="Helical" evidence="2">
    <location>
        <begin position="157"/>
        <end position="176"/>
    </location>
</feature>
<keyword evidence="2" id="KW-0472">Membrane</keyword>